<keyword evidence="3" id="KW-0175">Coiled coil</keyword>
<keyword evidence="5" id="KW-1133">Transmembrane helix</keyword>
<evidence type="ECO:0000256" key="3">
    <source>
        <dbReference type="SAM" id="Coils"/>
    </source>
</evidence>
<evidence type="ECO:0000256" key="5">
    <source>
        <dbReference type="SAM" id="Phobius"/>
    </source>
</evidence>
<dbReference type="AlphaFoldDB" id="A0A7S4AVY0"/>
<sequence>MTSTNGRNKRSNSNNNKNNNNNEQDYGDGLYRATKTIPPKARLQTAAMVVSSANKREKEATTTGRDDSNSGRDGATNRSKFQPGVSAANENHKLVEKKDNAGNNWDKVAFAAKIAAVGAKNQRASAGQKQFSKVVIMAFTWDVWSPPPLNSVSGKVIPRLMNQHKNRRKCSLEIHRVTPVVAPQQRDNKEDDSNEPQSYNECVVRMLVPATKEFHRKLKHDALRKLMGSGHSSAHKYAGSQRDLGTDINGDDTDDDDDNTVKTSKLNDTRSQYNQLADRGGKNYEGWKPKYSIPMHGIYVRSTHKKTVSILISFNNFKQERELIFDTPGDAQDFCKRVDREKRLQTQREDERLKVAVGKEFTFSKHEVVTYLFEIVSGYDLPVGDFNTSDPYVTANFGNQEVHRTSFLSKTLNPVWTLKTGSLFLFQIESRRFFIEEGMKFVVKDYDKLGKHDLLGFCQVDAEVLYQANGERMEFKLTHPKCKTTDRKEQGILVIRCRRATPYDQKFMEEHDKQEDKNVKGVASYHAPEAHTNVFKTITTKVKKRDKEDGILRYKIRPGPDPTRPPGHTEWMTDTDLQAEVLKVSQQWVDMGDGSLGKVHVEILGCDDLPNMDSGGFYGNKTDTFVAIVYEDVYGRTDVIDDCLSPRWLPWSNRAFILNMSHPSSYLNIGVFDYDAGGDRIADHDLIGRISVDLTNFRTSTEYILSYNIFPTARLGGRKSQGKIMIRLRMEINDERKLTLATLHPPEPTYVNTKSRKDFHVIQQTCFGSIDEQRYSIATLKSYIDELYSLMHVLFYIEDALMTVILWRGHFEWTVPKWNKTINLPIHSATAFVLAIVLVENPTLFPSFCFGSLAWVLIAISGWRMNAENIWFRCHSYVGILNMLLVGDDYAEPHKIQPFENFEKAQEEAEKWVKRVEDSEKRAAQLAEEANAAELERQKELAELGEADADLGTKMGQGGLVIDPVRAALFPIQLMLGIVVKAIRFLKHVFTWQEAYFSFWITTGSLAMAILCLFVPWFWCIKWGARFIAWTFFGPWMKLLDIYYFSLIQPETDEERQRREQTERLRQKLVTTEAVMEARVIRENACKQKSMKKYMFGKYALRIPILKQDRYLDIPMAESFAAPYKEKNFSLAELAMQEAGINTKRIPGQNLDGDMIPRVKGDNFTVAPIGRAALHTNKLAKNAPGARGAMINNSRILAAIAVAVLVTYYGTPMIASVFSKSPEL</sequence>
<feature type="compositionally biased region" description="Low complexity" evidence="4">
    <location>
        <begin position="11"/>
        <end position="22"/>
    </location>
</feature>
<feature type="region of interest" description="Disordered" evidence="4">
    <location>
        <begin position="180"/>
        <end position="200"/>
    </location>
</feature>
<keyword evidence="2" id="KW-0106">Calcium</keyword>
<dbReference type="InterPro" id="IPR000008">
    <property type="entry name" value="C2_dom"/>
</dbReference>
<feature type="region of interest" description="Disordered" evidence="4">
    <location>
        <begin position="231"/>
        <end position="281"/>
    </location>
</feature>
<dbReference type="GO" id="GO:0016020">
    <property type="term" value="C:membrane"/>
    <property type="evidence" value="ECO:0007669"/>
    <property type="project" value="TreeGrafter"/>
</dbReference>
<proteinExistence type="predicted"/>
<evidence type="ECO:0000259" key="6">
    <source>
        <dbReference type="PROSITE" id="PS50004"/>
    </source>
</evidence>
<evidence type="ECO:0000313" key="7">
    <source>
        <dbReference type="EMBL" id="CAE0727822.1"/>
    </source>
</evidence>
<feature type="transmembrane region" description="Helical" evidence="5">
    <location>
        <begin position="787"/>
        <end position="809"/>
    </location>
</feature>
<evidence type="ECO:0000256" key="2">
    <source>
        <dbReference type="ARBA" id="ARBA00022837"/>
    </source>
</evidence>
<dbReference type="GO" id="GO:0005509">
    <property type="term" value="F:calcium ion binding"/>
    <property type="evidence" value="ECO:0007669"/>
    <property type="project" value="TreeGrafter"/>
</dbReference>
<dbReference type="Gene3D" id="2.60.40.150">
    <property type="entry name" value="C2 domain"/>
    <property type="match status" value="2"/>
</dbReference>
<reference evidence="7" key="1">
    <citation type="submission" date="2021-01" db="EMBL/GenBank/DDBJ databases">
        <authorList>
            <person name="Corre E."/>
            <person name="Pelletier E."/>
            <person name="Niang G."/>
            <person name="Scheremetjew M."/>
            <person name="Finn R."/>
            <person name="Kale V."/>
            <person name="Holt S."/>
            <person name="Cochrane G."/>
            <person name="Meng A."/>
            <person name="Brown T."/>
            <person name="Cohen L."/>
        </authorList>
    </citation>
    <scope>NUCLEOTIDE SEQUENCE</scope>
    <source>
        <strain evidence="7">10249 10 AB</strain>
    </source>
</reference>
<dbReference type="SMART" id="SM00239">
    <property type="entry name" value="C2"/>
    <property type="match status" value="2"/>
</dbReference>
<feature type="transmembrane region" description="Helical" evidence="5">
    <location>
        <begin position="1196"/>
        <end position="1218"/>
    </location>
</feature>
<keyword evidence="5" id="KW-0472">Membrane</keyword>
<feature type="domain" description="C2" evidence="6">
    <location>
        <begin position="578"/>
        <end position="707"/>
    </location>
</feature>
<dbReference type="PANTHER" id="PTHR45911:SF4">
    <property type="entry name" value="MULTIPLE C2 AND TRANSMEMBRANE DOMAIN-CONTAINING PROTEIN"/>
    <property type="match status" value="1"/>
</dbReference>
<dbReference type="SUPFAM" id="SSF49562">
    <property type="entry name" value="C2 domain (Calcium/lipid-binding domain, CaLB)"/>
    <property type="match status" value="2"/>
</dbReference>
<feature type="domain" description="C2" evidence="6">
    <location>
        <begin position="349"/>
        <end position="475"/>
    </location>
</feature>
<keyword evidence="5" id="KW-0812">Transmembrane</keyword>
<keyword evidence="1" id="KW-0479">Metal-binding</keyword>
<gene>
    <name evidence="7" type="ORF">PAUS00366_LOCUS20606</name>
</gene>
<name>A0A7S4AVY0_9STRA</name>
<protein>
    <recommendedName>
        <fullName evidence="6">C2 domain-containing protein</fullName>
    </recommendedName>
</protein>
<feature type="transmembrane region" description="Helical" evidence="5">
    <location>
        <begin position="821"/>
        <end position="839"/>
    </location>
</feature>
<dbReference type="PANTHER" id="PTHR45911">
    <property type="entry name" value="C2 DOMAIN-CONTAINING PROTEIN"/>
    <property type="match status" value="1"/>
</dbReference>
<feature type="transmembrane region" description="Helical" evidence="5">
    <location>
        <begin position="964"/>
        <end position="983"/>
    </location>
</feature>
<dbReference type="CDD" id="cd00030">
    <property type="entry name" value="C2"/>
    <property type="match status" value="2"/>
</dbReference>
<accession>A0A7S4AVY0</accession>
<dbReference type="PROSITE" id="PS50004">
    <property type="entry name" value="C2"/>
    <property type="match status" value="2"/>
</dbReference>
<organism evidence="7">
    <name type="scientific">Pseudo-nitzschia australis</name>
    <dbReference type="NCBI Taxonomy" id="44445"/>
    <lineage>
        <taxon>Eukaryota</taxon>
        <taxon>Sar</taxon>
        <taxon>Stramenopiles</taxon>
        <taxon>Ochrophyta</taxon>
        <taxon>Bacillariophyta</taxon>
        <taxon>Bacillariophyceae</taxon>
        <taxon>Bacillariophycidae</taxon>
        <taxon>Bacillariales</taxon>
        <taxon>Bacillariaceae</taxon>
        <taxon>Pseudo-nitzschia</taxon>
    </lineage>
</organism>
<feature type="compositionally biased region" description="Acidic residues" evidence="4">
    <location>
        <begin position="249"/>
        <end position="258"/>
    </location>
</feature>
<feature type="compositionally biased region" description="Basic and acidic residues" evidence="4">
    <location>
        <begin position="54"/>
        <end position="70"/>
    </location>
</feature>
<feature type="region of interest" description="Disordered" evidence="4">
    <location>
        <begin position="1"/>
        <end position="91"/>
    </location>
</feature>
<feature type="compositionally biased region" description="Polar residues" evidence="4">
    <location>
        <begin position="261"/>
        <end position="275"/>
    </location>
</feature>
<dbReference type="InterPro" id="IPR035892">
    <property type="entry name" value="C2_domain_sf"/>
</dbReference>
<feature type="transmembrane region" description="Helical" evidence="5">
    <location>
        <begin position="995"/>
        <end position="1019"/>
    </location>
</feature>
<evidence type="ECO:0000256" key="4">
    <source>
        <dbReference type="SAM" id="MobiDB-lite"/>
    </source>
</evidence>
<evidence type="ECO:0000256" key="1">
    <source>
        <dbReference type="ARBA" id="ARBA00022723"/>
    </source>
</evidence>
<feature type="coiled-coil region" evidence="3">
    <location>
        <begin position="902"/>
        <end position="943"/>
    </location>
</feature>
<feature type="transmembrane region" description="Helical" evidence="5">
    <location>
        <begin position="845"/>
        <end position="863"/>
    </location>
</feature>
<dbReference type="Pfam" id="PF00168">
    <property type="entry name" value="C2"/>
    <property type="match status" value="2"/>
</dbReference>
<dbReference type="EMBL" id="HBIX01030978">
    <property type="protein sequence ID" value="CAE0727822.1"/>
    <property type="molecule type" value="Transcribed_RNA"/>
</dbReference>